<comment type="subcellular location">
    <subcellularLocation>
        <location evidence="2">Cell membrane</location>
        <topology evidence="2">Multi-pass membrane protein</topology>
    </subcellularLocation>
</comment>
<feature type="transmembrane region" description="Helical" evidence="19">
    <location>
        <begin position="165"/>
        <end position="183"/>
    </location>
</feature>
<evidence type="ECO:0000256" key="17">
    <source>
        <dbReference type="ARBA" id="ARBA00023264"/>
    </source>
</evidence>
<feature type="transmembrane region" description="Helical" evidence="19">
    <location>
        <begin position="20"/>
        <end position="37"/>
    </location>
</feature>
<evidence type="ECO:0000256" key="10">
    <source>
        <dbReference type="ARBA" id="ARBA00022679"/>
    </source>
</evidence>
<proteinExistence type="inferred from homology"/>
<organism evidence="20 21">
    <name type="scientific">Candidatus Nesciobacter abundans</name>
    <dbReference type="NCBI Taxonomy" id="2601668"/>
    <lineage>
        <taxon>Bacteria</taxon>
        <taxon>Pseudomonadati</taxon>
        <taxon>Pseudomonadota</taxon>
        <taxon>Alphaproteobacteria</taxon>
        <taxon>Holosporales</taxon>
        <taxon>Holosporaceae</taxon>
        <taxon>Candidatus Nesciobacter</taxon>
    </lineage>
</organism>
<sequence length="270" mass="30731">MSLETNKKKNLFSINMNSNFFSRVFTSVFYSAFWISLNRVAFYYKDIKNIQTKCLDLFGEIPPETWKVILFKYNVVVLTPLIVFLILLFVLNAEHLVQVFKSKVSVTQKICISLYLFVYSSLGSFFVANSYFIHVFLASLSDTFGYIFGKIFKGPKLTKISPSKTISGLIGTMFGAWVFFLLVDLKSFNKLIYVESYFRKINEFSPCAKIALSCLVGLVGQAGDISVSFIKRKLSIKDFSNIFPGHGGLWDRMDSVFAIAIVMSILRCFT</sequence>
<keyword evidence="21" id="KW-1185">Reference proteome</keyword>
<dbReference type="AlphaFoldDB" id="A0A5C0UHQ7"/>
<evidence type="ECO:0000256" key="15">
    <source>
        <dbReference type="ARBA" id="ARBA00023136"/>
    </source>
</evidence>
<evidence type="ECO:0000256" key="12">
    <source>
        <dbReference type="ARBA" id="ARBA00022695"/>
    </source>
</evidence>
<gene>
    <name evidence="20" type="ORF">FZC36_02280</name>
</gene>
<evidence type="ECO:0000256" key="2">
    <source>
        <dbReference type="ARBA" id="ARBA00004651"/>
    </source>
</evidence>
<accession>A0A5C0UHQ7</accession>
<evidence type="ECO:0000256" key="19">
    <source>
        <dbReference type="SAM" id="Phobius"/>
    </source>
</evidence>
<dbReference type="RefSeq" id="WP_148972363.1">
    <property type="nucleotide sequence ID" value="NZ_CP043314.1"/>
</dbReference>
<dbReference type="GO" id="GO:0005886">
    <property type="term" value="C:plasma membrane"/>
    <property type="evidence" value="ECO:0007669"/>
    <property type="project" value="UniProtKB-SubCell"/>
</dbReference>
<feature type="transmembrane region" description="Helical" evidence="19">
    <location>
        <begin position="112"/>
        <end position="133"/>
    </location>
</feature>
<evidence type="ECO:0000313" key="20">
    <source>
        <dbReference type="EMBL" id="QEK39240.1"/>
    </source>
</evidence>
<dbReference type="EC" id="2.7.7.41" evidence="6 18"/>
<evidence type="ECO:0000256" key="11">
    <source>
        <dbReference type="ARBA" id="ARBA00022692"/>
    </source>
</evidence>
<evidence type="ECO:0000256" key="18">
    <source>
        <dbReference type="RuleBase" id="RU003938"/>
    </source>
</evidence>
<keyword evidence="11 18" id="KW-0812">Transmembrane</keyword>
<dbReference type="PANTHER" id="PTHR46382">
    <property type="entry name" value="PHOSPHATIDATE CYTIDYLYLTRANSFERASE"/>
    <property type="match status" value="1"/>
</dbReference>
<evidence type="ECO:0000256" key="16">
    <source>
        <dbReference type="ARBA" id="ARBA00023209"/>
    </source>
</evidence>
<evidence type="ECO:0000256" key="8">
    <source>
        <dbReference type="ARBA" id="ARBA00022475"/>
    </source>
</evidence>
<dbReference type="OrthoDB" id="9799199at2"/>
<reference evidence="20 21" key="1">
    <citation type="submission" date="2019-08" db="EMBL/GenBank/DDBJ databases">
        <title>Highly reduced genomes of protist endosymbionts show evolutionary convergence.</title>
        <authorList>
            <person name="George E."/>
            <person name="Husnik F."/>
            <person name="Tashyreva D."/>
            <person name="Prokopchuk G."/>
            <person name="Horak A."/>
            <person name="Kwong W.K."/>
            <person name="Lukes J."/>
            <person name="Keeling P.J."/>
        </authorList>
    </citation>
    <scope>NUCLEOTIDE SEQUENCE [LARGE SCALE GENOMIC DNA]</scope>
    <source>
        <strain evidence="20">1604HC</strain>
    </source>
</reference>
<evidence type="ECO:0000256" key="7">
    <source>
        <dbReference type="ARBA" id="ARBA00019373"/>
    </source>
</evidence>
<keyword evidence="14" id="KW-0443">Lipid metabolism</keyword>
<protein>
    <recommendedName>
        <fullName evidence="7 18">Phosphatidate cytidylyltransferase</fullName>
        <ecNumber evidence="6 18">2.7.7.41</ecNumber>
    </recommendedName>
</protein>
<keyword evidence="12 18" id="KW-0548">Nucleotidyltransferase</keyword>
<feature type="transmembrane region" description="Helical" evidence="19">
    <location>
        <begin position="70"/>
        <end position="91"/>
    </location>
</feature>
<evidence type="ECO:0000256" key="5">
    <source>
        <dbReference type="ARBA" id="ARBA00010185"/>
    </source>
</evidence>
<evidence type="ECO:0000256" key="4">
    <source>
        <dbReference type="ARBA" id="ARBA00005189"/>
    </source>
</evidence>
<comment type="catalytic activity">
    <reaction evidence="1 18">
        <text>a 1,2-diacyl-sn-glycero-3-phosphate + CTP + H(+) = a CDP-1,2-diacyl-sn-glycerol + diphosphate</text>
        <dbReference type="Rhea" id="RHEA:16229"/>
        <dbReference type="ChEBI" id="CHEBI:15378"/>
        <dbReference type="ChEBI" id="CHEBI:33019"/>
        <dbReference type="ChEBI" id="CHEBI:37563"/>
        <dbReference type="ChEBI" id="CHEBI:58332"/>
        <dbReference type="ChEBI" id="CHEBI:58608"/>
        <dbReference type="EC" id="2.7.7.41"/>
    </reaction>
</comment>
<keyword evidence="9" id="KW-0444">Lipid biosynthesis</keyword>
<evidence type="ECO:0000256" key="3">
    <source>
        <dbReference type="ARBA" id="ARBA00005119"/>
    </source>
</evidence>
<evidence type="ECO:0000313" key="21">
    <source>
        <dbReference type="Proteomes" id="UP000324924"/>
    </source>
</evidence>
<dbReference type="Pfam" id="PF01148">
    <property type="entry name" value="CTP_transf_1"/>
    <property type="match status" value="1"/>
</dbReference>
<dbReference type="PROSITE" id="PS01315">
    <property type="entry name" value="CDS"/>
    <property type="match status" value="1"/>
</dbReference>
<evidence type="ECO:0000256" key="6">
    <source>
        <dbReference type="ARBA" id="ARBA00012487"/>
    </source>
</evidence>
<dbReference type="UniPathway" id="UPA00557">
    <property type="reaction ID" value="UER00614"/>
</dbReference>
<keyword evidence="10 18" id="KW-0808">Transferase</keyword>
<name>A0A5C0UHQ7_9PROT</name>
<comment type="similarity">
    <text evidence="5 18">Belongs to the CDS family.</text>
</comment>
<evidence type="ECO:0000256" key="14">
    <source>
        <dbReference type="ARBA" id="ARBA00023098"/>
    </source>
</evidence>
<dbReference type="InterPro" id="IPR000374">
    <property type="entry name" value="PC_trans"/>
</dbReference>
<dbReference type="PANTHER" id="PTHR46382:SF1">
    <property type="entry name" value="PHOSPHATIDATE CYTIDYLYLTRANSFERASE"/>
    <property type="match status" value="1"/>
</dbReference>
<comment type="pathway">
    <text evidence="3 18">Phospholipid metabolism; CDP-diacylglycerol biosynthesis; CDP-diacylglycerol from sn-glycerol 3-phosphate: step 3/3.</text>
</comment>
<keyword evidence="13 19" id="KW-1133">Transmembrane helix</keyword>
<comment type="pathway">
    <text evidence="4">Lipid metabolism.</text>
</comment>
<evidence type="ECO:0000256" key="13">
    <source>
        <dbReference type="ARBA" id="ARBA00022989"/>
    </source>
</evidence>
<dbReference type="EMBL" id="CP043314">
    <property type="protein sequence ID" value="QEK39240.1"/>
    <property type="molecule type" value="Genomic_DNA"/>
</dbReference>
<dbReference type="GO" id="GO:0004605">
    <property type="term" value="F:phosphatidate cytidylyltransferase activity"/>
    <property type="evidence" value="ECO:0007669"/>
    <property type="project" value="UniProtKB-EC"/>
</dbReference>
<evidence type="ECO:0000256" key="1">
    <source>
        <dbReference type="ARBA" id="ARBA00001698"/>
    </source>
</evidence>
<keyword evidence="17" id="KW-1208">Phospholipid metabolism</keyword>
<keyword evidence="8" id="KW-1003">Cell membrane</keyword>
<dbReference type="GO" id="GO:0016024">
    <property type="term" value="P:CDP-diacylglycerol biosynthetic process"/>
    <property type="evidence" value="ECO:0007669"/>
    <property type="project" value="UniProtKB-UniPathway"/>
</dbReference>
<evidence type="ECO:0000256" key="9">
    <source>
        <dbReference type="ARBA" id="ARBA00022516"/>
    </source>
</evidence>
<dbReference type="Proteomes" id="UP000324924">
    <property type="component" value="Chromosome"/>
</dbReference>
<dbReference type="KEGG" id="nabu:FZC36_02280"/>
<keyword evidence="16" id="KW-0594">Phospholipid biosynthesis</keyword>
<keyword evidence="15 19" id="KW-0472">Membrane</keyword>